<reference evidence="1 2" key="1">
    <citation type="submission" date="2018-06" db="EMBL/GenBank/DDBJ databases">
        <title>Extensive metabolic versatility and redundancy in microbially diverse, dynamic hydrothermal sediments.</title>
        <authorList>
            <person name="Dombrowski N."/>
            <person name="Teske A."/>
            <person name="Baker B.J."/>
        </authorList>
    </citation>
    <scope>NUCLEOTIDE SEQUENCE [LARGE SCALE GENOMIC DNA]</scope>
    <source>
        <strain evidence="1">B51_G17</strain>
    </source>
</reference>
<sequence length="81" mass="9664">MEKKKKIRKKNPMMIAFWTVNDFVKNGKEFTMEELENEVIKRGGIFRIAPNYPLRDFIKELVYDGILRRKGDKFVAIKGER</sequence>
<dbReference type="EMBL" id="QMWP01000067">
    <property type="protein sequence ID" value="RLG70334.1"/>
    <property type="molecule type" value="Genomic_DNA"/>
</dbReference>
<evidence type="ECO:0000313" key="1">
    <source>
        <dbReference type="EMBL" id="RLG70334.1"/>
    </source>
</evidence>
<comment type="caution">
    <text evidence="1">The sequence shown here is derived from an EMBL/GenBank/DDBJ whole genome shotgun (WGS) entry which is preliminary data.</text>
</comment>
<proteinExistence type="predicted"/>
<protein>
    <submittedName>
        <fullName evidence="1">Uncharacterized protein</fullName>
    </submittedName>
</protein>
<dbReference type="AlphaFoldDB" id="A0A497JK05"/>
<dbReference type="Proteomes" id="UP000278031">
    <property type="component" value="Unassembled WGS sequence"/>
</dbReference>
<organism evidence="1 2">
    <name type="scientific">Candidatus Iainarchaeum sp</name>
    <dbReference type="NCBI Taxonomy" id="3101447"/>
    <lineage>
        <taxon>Archaea</taxon>
        <taxon>Candidatus Iainarchaeota</taxon>
        <taxon>Candidatus Iainarchaeia</taxon>
        <taxon>Candidatus Iainarchaeales</taxon>
        <taxon>Candidatus Iainarchaeaceae</taxon>
        <taxon>Candidatus Iainarchaeum</taxon>
    </lineage>
</organism>
<gene>
    <name evidence="1" type="ORF">DRO04_02020</name>
</gene>
<evidence type="ECO:0000313" key="2">
    <source>
        <dbReference type="Proteomes" id="UP000278031"/>
    </source>
</evidence>
<name>A0A497JK05_9ARCH</name>
<accession>A0A497JK05</accession>